<dbReference type="Gene3D" id="2.10.109.10">
    <property type="entry name" value="Umud Fragment, subunit A"/>
    <property type="match status" value="1"/>
</dbReference>
<organism evidence="8">
    <name type="scientific">uncultured Truepera sp</name>
    <dbReference type="NCBI Taxonomy" id="543023"/>
    <lineage>
        <taxon>Bacteria</taxon>
        <taxon>Thermotogati</taxon>
        <taxon>Deinococcota</taxon>
        <taxon>Deinococci</taxon>
        <taxon>Trueperales</taxon>
        <taxon>Trueperaceae</taxon>
        <taxon>Truepera</taxon>
        <taxon>environmental samples</taxon>
    </lineage>
</organism>
<feature type="domain" description="Peptidase S26" evidence="7">
    <location>
        <begin position="31"/>
        <end position="271"/>
    </location>
</feature>
<dbReference type="AlphaFoldDB" id="A0A6J4VK81"/>
<evidence type="ECO:0000256" key="6">
    <source>
        <dbReference type="RuleBase" id="RU362042"/>
    </source>
</evidence>
<accession>A0A6J4VK81</accession>
<feature type="active site" evidence="5">
    <location>
        <position position="53"/>
    </location>
</feature>
<keyword evidence="6" id="KW-1133">Transmembrane helix</keyword>
<keyword evidence="4 6" id="KW-0378">Hydrolase</keyword>
<comment type="similarity">
    <text evidence="2 6">Belongs to the peptidase S26 family.</text>
</comment>
<feature type="active site" evidence="5">
    <location>
        <position position="121"/>
    </location>
</feature>
<evidence type="ECO:0000313" key="8">
    <source>
        <dbReference type="EMBL" id="CAA9578633.1"/>
    </source>
</evidence>
<evidence type="ECO:0000256" key="4">
    <source>
        <dbReference type="ARBA" id="ARBA00022801"/>
    </source>
</evidence>
<comment type="subcellular location">
    <subcellularLocation>
        <location evidence="6">Membrane</location>
        <topology evidence="6">Single-pass type II membrane protein</topology>
    </subcellularLocation>
</comment>
<evidence type="ECO:0000256" key="2">
    <source>
        <dbReference type="ARBA" id="ARBA00009370"/>
    </source>
</evidence>
<dbReference type="Pfam" id="PF10502">
    <property type="entry name" value="Peptidase_S26"/>
    <property type="match status" value="1"/>
</dbReference>
<comment type="catalytic activity">
    <reaction evidence="1 6">
        <text>Cleavage of hydrophobic, N-terminal signal or leader sequences from secreted and periplasmic proteins.</text>
        <dbReference type="EC" id="3.4.21.89"/>
    </reaction>
</comment>
<dbReference type="InterPro" id="IPR019533">
    <property type="entry name" value="Peptidase_S26"/>
</dbReference>
<dbReference type="GO" id="GO:0004252">
    <property type="term" value="F:serine-type endopeptidase activity"/>
    <property type="evidence" value="ECO:0007669"/>
    <property type="project" value="InterPro"/>
</dbReference>
<dbReference type="PRINTS" id="PR00727">
    <property type="entry name" value="LEADERPTASE"/>
</dbReference>
<proteinExistence type="inferred from homology"/>
<sequence length="309" mass="33695">MTTEARARNSKDNKPKTAGERFWHEVRGYAEALAVAFLIVTFVFTTVGVVGSSMRPNLDGGSGQLPQALFTGDRVFIPKFDTWLRRLGVLGEYDRGDIVVVREPRNAPSLQEGNRRSFFIKRVIGRPGDRLRIDGGQVYVNGAAIDQSFISGTGEIDPDPIDFPVVTVEDGQVIGFEGLIRGTYDPVSGGPAPVDSDETQFYYGNTIAALAPIPADAPEGEPFLHELVIPEEHYFVMGDNRESSKGGSEDSRYFGPVESIAIAGQATAVIWPPRRENGWNWRLLNPPAAFDEVPEEPAEQAVAGTSKAN</sequence>
<evidence type="ECO:0000256" key="1">
    <source>
        <dbReference type="ARBA" id="ARBA00000677"/>
    </source>
</evidence>
<keyword evidence="6" id="KW-0812">Transmembrane</keyword>
<dbReference type="GO" id="GO:0016020">
    <property type="term" value="C:membrane"/>
    <property type="evidence" value="ECO:0007669"/>
    <property type="project" value="UniProtKB-SubCell"/>
</dbReference>
<dbReference type="GO" id="GO:0009003">
    <property type="term" value="F:signal peptidase activity"/>
    <property type="evidence" value="ECO:0007669"/>
    <property type="project" value="UniProtKB-EC"/>
</dbReference>
<dbReference type="EMBL" id="CADCWP010000217">
    <property type="protein sequence ID" value="CAA9578633.1"/>
    <property type="molecule type" value="Genomic_DNA"/>
</dbReference>
<protein>
    <recommendedName>
        <fullName evidence="3 6">Signal peptidase I</fullName>
        <ecNumber evidence="3 6">3.4.21.89</ecNumber>
    </recommendedName>
</protein>
<dbReference type="InterPro" id="IPR000223">
    <property type="entry name" value="Pept_S26A_signal_pept_1"/>
</dbReference>
<dbReference type="EC" id="3.4.21.89" evidence="3 6"/>
<reference evidence="8" key="1">
    <citation type="submission" date="2020-02" db="EMBL/GenBank/DDBJ databases">
        <authorList>
            <person name="Meier V. D."/>
        </authorList>
    </citation>
    <scope>NUCLEOTIDE SEQUENCE</scope>
    <source>
        <strain evidence="8">AVDCRST_MAG86</strain>
    </source>
</reference>
<feature type="transmembrane region" description="Helical" evidence="6">
    <location>
        <begin position="32"/>
        <end position="51"/>
    </location>
</feature>
<evidence type="ECO:0000256" key="5">
    <source>
        <dbReference type="PIRSR" id="PIRSR600223-1"/>
    </source>
</evidence>
<dbReference type="GO" id="GO:0006465">
    <property type="term" value="P:signal peptide processing"/>
    <property type="evidence" value="ECO:0007669"/>
    <property type="project" value="InterPro"/>
</dbReference>
<evidence type="ECO:0000256" key="3">
    <source>
        <dbReference type="ARBA" id="ARBA00013208"/>
    </source>
</evidence>
<dbReference type="NCBIfam" id="TIGR02227">
    <property type="entry name" value="sigpep_I_bact"/>
    <property type="match status" value="1"/>
</dbReference>
<dbReference type="SUPFAM" id="SSF51306">
    <property type="entry name" value="LexA/Signal peptidase"/>
    <property type="match status" value="1"/>
</dbReference>
<dbReference type="InterPro" id="IPR019758">
    <property type="entry name" value="Pept_S26A_signal_pept_1_CS"/>
</dbReference>
<dbReference type="PANTHER" id="PTHR43390">
    <property type="entry name" value="SIGNAL PEPTIDASE I"/>
    <property type="match status" value="1"/>
</dbReference>
<keyword evidence="6" id="KW-0472">Membrane</keyword>
<dbReference type="CDD" id="cd06530">
    <property type="entry name" value="S26_SPase_I"/>
    <property type="match status" value="2"/>
</dbReference>
<name>A0A6J4VK81_9DEIN</name>
<dbReference type="PANTHER" id="PTHR43390:SF1">
    <property type="entry name" value="CHLOROPLAST PROCESSING PEPTIDASE"/>
    <property type="match status" value="1"/>
</dbReference>
<dbReference type="InterPro" id="IPR019757">
    <property type="entry name" value="Pept_S26A_signal_pept_1_Lys-AS"/>
</dbReference>
<keyword evidence="6" id="KW-0645">Protease</keyword>
<evidence type="ECO:0000259" key="7">
    <source>
        <dbReference type="Pfam" id="PF10502"/>
    </source>
</evidence>
<gene>
    <name evidence="8" type="ORF">AVDCRST_MAG86-2474</name>
</gene>
<dbReference type="PROSITE" id="PS00761">
    <property type="entry name" value="SPASE_I_3"/>
    <property type="match status" value="1"/>
</dbReference>
<dbReference type="InterPro" id="IPR036286">
    <property type="entry name" value="LexA/Signal_pep-like_sf"/>
</dbReference>
<dbReference type="PROSITE" id="PS00760">
    <property type="entry name" value="SPASE_I_2"/>
    <property type="match status" value="1"/>
</dbReference>